<keyword evidence="4" id="KW-1185">Reference proteome</keyword>
<feature type="region of interest" description="Disordered" evidence="1">
    <location>
        <begin position="20"/>
        <end position="56"/>
    </location>
</feature>
<dbReference type="OrthoDB" id="10327428at2759"/>
<accession>D7G1A0</accession>
<gene>
    <name evidence="3" type="ORF">Esi_0444_0003</name>
</gene>
<keyword evidence="2" id="KW-0812">Transmembrane</keyword>
<dbReference type="AlphaFoldDB" id="D7G1A0"/>
<evidence type="ECO:0000256" key="1">
    <source>
        <dbReference type="SAM" id="MobiDB-lite"/>
    </source>
</evidence>
<name>D7G1A0_ECTSI</name>
<keyword evidence="2" id="KW-0472">Membrane</keyword>
<organism evidence="3 4">
    <name type="scientific">Ectocarpus siliculosus</name>
    <name type="common">Brown alga</name>
    <name type="synonym">Conferva siliculosa</name>
    <dbReference type="NCBI Taxonomy" id="2880"/>
    <lineage>
        <taxon>Eukaryota</taxon>
        <taxon>Sar</taxon>
        <taxon>Stramenopiles</taxon>
        <taxon>Ochrophyta</taxon>
        <taxon>PX clade</taxon>
        <taxon>Phaeophyceae</taxon>
        <taxon>Ectocarpales</taxon>
        <taxon>Ectocarpaceae</taxon>
        <taxon>Ectocarpus</taxon>
    </lineage>
</organism>
<sequence length="113" mass="12242">MASAGPPFFPCRVAAAAERSSWATSATKRGKEGDDDGDRIDMLTGSGLRGVDTSKLTGNEKRDADWFLRTNSRELVWFEDPVFYLGLCLIVPVVGLVWGALNCYVPGICPSTL</sequence>
<dbReference type="Proteomes" id="UP000002630">
    <property type="component" value="Unassembled WGS sequence"/>
</dbReference>
<dbReference type="InParanoid" id="D7G1A0"/>
<reference evidence="3 4" key="1">
    <citation type="journal article" date="2010" name="Nature">
        <title>The Ectocarpus genome and the independent evolution of multicellularity in brown algae.</title>
        <authorList>
            <person name="Cock J.M."/>
            <person name="Sterck L."/>
            <person name="Rouze P."/>
            <person name="Scornet D."/>
            <person name="Allen A.E."/>
            <person name="Amoutzias G."/>
            <person name="Anthouard V."/>
            <person name="Artiguenave F."/>
            <person name="Aury J.M."/>
            <person name="Badger J.H."/>
            <person name="Beszteri B."/>
            <person name="Billiau K."/>
            <person name="Bonnet E."/>
            <person name="Bothwell J.H."/>
            <person name="Bowler C."/>
            <person name="Boyen C."/>
            <person name="Brownlee C."/>
            <person name="Carrano C.J."/>
            <person name="Charrier B."/>
            <person name="Cho G.Y."/>
            <person name="Coelho S.M."/>
            <person name="Collen J."/>
            <person name="Corre E."/>
            <person name="Da Silva C."/>
            <person name="Delage L."/>
            <person name="Delaroque N."/>
            <person name="Dittami S.M."/>
            <person name="Doulbeau S."/>
            <person name="Elias M."/>
            <person name="Farnham G."/>
            <person name="Gachon C.M."/>
            <person name="Gschloessl B."/>
            <person name="Heesch S."/>
            <person name="Jabbari K."/>
            <person name="Jubin C."/>
            <person name="Kawai H."/>
            <person name="Kimura K."/>
            <person name="Kloareg B."/>
            <person name="Kupper F.C."/>
            <person name="Lang D."/>
            <person name="Le Bail A."/>
            <person name="Leblanc C."/>
            <person name="Lerouge P."/>
            <person name="Lohr M."/>
            <person name="Lopez P.J."/>
            <person name="Martens C."/>
            <person name="Maumus F."/>
            <person name="Michel G."/>
            <person name="Miranda-Saavedra D."/>
            <person name="Morales J."/>
            <person name="Moreau H."/>
            <person name="Motomura T."/>
            <person name="Nagasato C."/>
            <person name="Napoli C.A."/>
            <person name="Nelson D.R."/>
            <person name="Nyvall-Collen P."/>
            <person name="Peters A.F."/>
            <person name="Pommier C."/>
            <person name="Potin P."/>
            <person name="Poulain J."/>
            <person name="Quesneville H."/>
            <person name="Read B."/>
            <person name="Rensing S.A."/>
            <person name="Ritter A."/>
            <person name="Rousvoal S."/>
            <person name="Samanta M."/>
            <person name="Samson G."/>
            <person name="Schroeder D.C."/>
            <person name="Segurens B."/>
            <person name="Strittmatter M."/>
            <person name="Tonon T."/>
            <person name="Tregear J.W."/>
            <person name="Valentin K."/>
            <person name="von Dassow P."/>
            <person name="Yamagishi T."/>
            <person name="Van de Peer Y."/>
            <person name="Wincker P."/>
        </authorList>
    </citation>
    <scope>NUCLEOTIDE SEQUENCE [LARGE SCALE GENOMIC DNA]</scope>
    <source>
        <strain evidence="4">Ec32 / CCAP1310/4</strain>
    </source>
</reference>
<evidence type="ECO:0000313" key="4">
    <source>
        <dbReference type="Proteomes" id="UP000002630"/>
    </source>
</evidence>
<protein>
    <submittedName>
        <fullName evidence="3">Uncharacterized protein</fullName>
    </submittedName>
</protein>
<evidence type="ECO:0000313" key="3">
    <source>
        <dbReference type="EMBL" id="CBJ33210.1"/>
    </source>
</evidence>
<proteinExistence type="predicted"/>
<evidence type="ECO:0000256" key="2">
    <source>
        <dbReference type="SAM" id="Phobius"/>
    </source>
</evidence>
<feature type="transmembrane region" description="Helical" evidence="2">
    <location>
        <begin position="82"/>
        <end position="101"/>
    </location>
</feature>
<keyword evidence="2" id="KW-1133">Transmembrane helix</keyword>
<dbReference type="EMBL" id="FN649760">
    <property type="protein sequence ID" value="CBJ33210.1"/>
    <property type="molecule type" value="Genomic_DNA"/>
</dbReference>